<dbReference type="Pfam" id="PF10649">
    <property type="entry name" value="DUF2478"/>
    <property type="match status" value="1"/>
</dbReference>
<protein>
    <recommendedName>
        <fullName evidence="3">Molybdenum ABC transporter ATP-binding protein</fullName>
    </recommendedName>
</protein>
<keyword evidence="2" id="KW-1185">Reference proteome</keyword>
<dbReference type="RefSeq" id="WP_147154451.1">
    <property type="nucleotide sequence ID" value="NZ_BKAJ01000119.1"/>
</dbReference>
<dbReference type="OrthoDB" id="5918880at2"/>
<gene>
    <name evidence="1" type="ORF">RSO01_62570</name>
</gene>
<sequence>MAEPAKKIAVVQGAPSAEVQALFRSLAERWRSSSRLAGVIAEDHGLPDRACTAGYLVSLASGERFQIFQDLGPAAKGCHLAGAGALAAAGTVQRDVAAGCDLVVLSKFGNLEKNGGGLRDAFTAAIEAGIPVLTSVSPAYMAAWQDYAAPLSVTMPADADQIDAWWRSVRSPADRASAAT</sequence>
<name>A0A512NJG8_9HYPH</name>
<proteinExistence type="predicted"/>
<dbReference type="Proteomes" id="UP000321058">
    <property type="component" value="Unassembled WGS sequence"/>
</dbReference>
<dbReference type="AlphaFoldDB" id="A0A512NJG8"/>
<evidence type="ECO:0000313" key="2">
    <source>
        <dbReference type="Proteomes" id="UP000321058"/>
    </source>
</evidence>
<dbReference type="InterPro" id="IPR018912">
    <property type="entry name" value="DUF2478"/>
</dbReference>
<evidence type="ECO:0000313" key="1">
    <source>
        <dbReference type="EMBL" id="GEP59091.1"/>
    </source>
</evidence>
<reference evidence="1 2" key="1">
    <citation type="submission" date="2019-07" db="EMBL/GenBank/DDBJ databases">
        <title>Whole genome shotgun sequence of Reyranella soli NBRC 108950.</title>
        <authorList>
            <person name="Hosoyama A."/>
            <person name="Uohara A."/>
            <person name="Ohji S."/>
            <person name="Ichikawa N."/>
        </authorList>
    </citation>
    <scope>NUCLEOTIDE SEQUENCE [LARGE SCALE GENOMIC DNA]</scope>
    <source>
        <strain evidence="1 2">NBRC 108950</strain>
    </source>
</reference>
<evidence type="ECO:0008006" key="3">
    <source>
        <dbReference type="Google" id="ProtNLM"/>
    </source>
</evidence>
<comment type="caution">
    <text evidence="1">The sequence shown here is derived from an EMBL/GenBank/DDBJ whole genome shotgun (WGS) entry which is preliminary data.</text>
</comment>
<organism evidence="1 2">
    <name type="scientific">Reyranella soli</name>
    <dbReference type="NCBI Taxonomy" id="1230389"/>
    <lineage>
        <taxon>Bacteria</taxon>
        <taxon>Pseudomonadati</taxon>
        <taxon>Pseudomonadota</taxon>
        <taxon>Alphaproteobacteria</taxon>
        <taxon>Hyphomicrobiales</taxon>
        <taxon>Reyranellaceae</taxon>
        <taxon>Reyranella</taxon>
    </lineage>
</organism>
<dbReference type="EMBL" id="BKAJ01000119">
    <property type="protein sequence ID" value="GEP59091.1"/>
    <property type="molecule type" value="Genomic_DNA"/>
</dbReference>
<accession>A0A512NJG8</accession>